<accession>A0A2I0LHP1</accession>
<feature type="non-terminal residue" evidence="2">
    <location>
        <position position="1"/>
    </location>
</feature>
<feature type="non-terminal residue" evidence="2">
    <location>
        <position position="164"/>
    </location>
</feature>
<dbReference type="InParanoid" id="A0A2I0LHP1"/>
<evidence type="ECO:0000313" key="3">
    <source>
        <dbReference type="Proteomes" id="UP000053872"/>
    </source>
</evidence>
<gene>
    <name evidence="2" type="primary">SLC35E4</name>
    <name evidence="2" type="ORF">A306_00014853</name>
</gene>
<feature type="region of interest" description="Disordered" evidence="1">
    <location>
        <begin position="1"/>
        <end position="23"/>
    </location>
</feature>
<name>A0A2I0LHP1_COLLI</name>
<feature type="compositionally biased region" description="Basic and acidic residues" evidence="1">
    <location>
        <begin position="116"/>
        <end position="125"/>
    </location>
</feature>
<feature type="compositionally biased region" description="Basic residues" evidence="1">
    <location>
        <begin position="79"/>
        <end position="90"/>
    </location>
</feature>
<keyword evidence="3" id="KW-1185">Reference proteome</keyword>
<sequence>PQVPAAESAAAGGPVGRAPPALPDVPAQLLPALRGGRGAGAGPLLGGRPALRRDPLGLRPAQLPGLRALQPGHLLRPLPHLRPHRPRPGQHHCGGQPAAVPPALRHPPERAGLPGHRPDAGRDVHVPPAAPHRRALGGTAGTGAPPAGVGTAGDRAGGGQSSAV</sequence>
<comment type="caution">
    <text evidence="2">The sequence shown here is derived from an EMBL/GenBank/DDBJ whole genome shotgun (WGS) entry which is preliminary data.</text>
</comment>
<reference evidence="2 3" key="1">
    <citation type="journal article" date="2013" name="Science">
        <title>Genomic diversity and evolution of the head crest in the rock pigeon.</title>
        <authorList>
            <person name="Shapiro M.D."/>
            <person name="Kronenberg Z."/>
            <person name="Li C."/>
            <person name="Domyan E.T."/>
            <person name="Pan H."/>
            <person name="Campbell M."/>
            <person name="Tan H."/>
            <person name="Huff C.D."/>
            <person name="Hu H."/>
            <person name="Vickrey A.I."/>
            <person name="Nielsen S.C."/>
            <person name="Stringham S.A."/>
            <person name="Hu H."/>
            <person name="Willerslev E."/>
            <person name="Gilbert M.T."/>
            <person name="Yandell M."/>
            <person name="Zhang G."/>
            <person name="Wang J."/>
        </authorList>
    </citation>
    <scope>NUCLEOTIDE SEQUENCE [LARGE SCALE GENOMIC DNA]</scope>
    <source>
        <tissue evidence="2">Blood</tissue>
    </source>
</reference>
<dbReference type="Proteomes" id="UP000053872">
    <property type="component" value="Unassembled WGS sequence"/>
</dbReference>
<proteinExistence type="predicted"/>
<evidence type="ECO:0000313" key="2">
    <source>
        <dbReference type="EMBL" id="PKK16955.1"/>
    </source>
</evidence>
<feature type="compositionally biased region" description="Low complexity" evidence="1">
    <location>
        <begin position="9"/>
        <end position="19"/>
    </location>
</feature>
<organism evidence="2 3">
    <name type="scientific">Columba livia</name>
    <name type="common">Rock dove</name>
    <dbReference type="NCBI Taxonomy" id="8932"/>
    <lineage>
        <taxon>Eukaryota</taxon>
        <taxon>Metazoa</taxon>
        <taxon>Chordata</taxon>
        <taxon>Craniata</taxon>
        <taxon>Vertebrata</taxon>
        <taxon>Euteleostomi</taxon>
        <taxon>Archelosauria</taxon>
        <taxon>Archosauria</taxon>
        <taxon>Dinosauria</taxon>
        <taxon>Saurischia</taxon>
        <taxon>Theropoda</taxon>
        <taxon>Coelurosauria</taxon>
        <taxon>Aves</taxon>
        <taxon>Neognathae</taxon>
        <taxon>Neoaves</taxon>
        <taxon>Columbimorphae</taxon>
        <taxon>Columbiformes</taxon>
        <taxon>Columbidae</taxon>
        <taxon>Columba</taxon>
    </lineage>
</organism>
<feature type="compositionally biased region" description="Low complexity" evidence="1">
    <location>
        <begin position="142"/>
        <end position="154"/>
    </location>
</feature>
<dbReference type="EMBL" id="AKCR02000562">
    <property type="protein sequence ID" value="PKK16955.1"/>
    <property type="molecule type" value="Genomic_DNA"/>
</dbReference>
<feature type="region of interest" description="Disordered" evidence="1">
    <location>
        <begin position="76"/>
        <end position="164"/>
    </location>
</feature>
<evidence type="ECO:0000256" key="1">
    <source>
        <dbReference type="SAM" id="MobiDB-lite"/>
    </source>
</evidence>
<feature type="compositionally biased region" description="Gly residues" evidence="1">
    <location>
        <begin position="155"/>
        <end position="164"/>
    </location>
</feature>
<protein>
    <submittedName>
        <fullName evidence="2">Solute carrier family 35, member E4</fullName>
    </submittedName>
</protein>
<dbReference type="AlphaFoldDB" id="A0A2I0LHP1"/>